<feature type="domain" description="RNase H type-1" evidence="1">
    <location>
        <begin position="154"/>
        <end position="274"/>
    </location>
</feature>
<dbReference type="PANTHER" id="PTHR47074:SF49">
    <property type="entry name" value="POLYNUCLEOTIDYL TRANSFERASE, RIBONUCLEASE H-LIKE SUPERFAMILY PROTEIN"/>
    <property type="match status" value="1"/>
</dbReference>
<dbReference type="InterPro" id="IPR002156">
    <property type="entry name" value="RNaseH_domain"/>
</dbReference>
<dbReference type="InterPro" id="IPR036397">
    <property type="entry name" value="RNaseH_sf"/>
</dbReference>
<reference evidence="3" key="1">
    <citation type="journal article" date="2014" name="Nat. Commun.">
        <title>The emerging biofuel crop Camelina sativa retains a highly undifferentiated hexaploid genome structure.</title>
        <authorList>
            <person name="Kagale S."/>
            <person name="Koh C."/>
            <person name="Nixon J."/>
            <person name="Bollina V."/>
            <person name="Clarke W.E."/>
            <person name="Tuteja R."/>
            <person name="Spillane C."/>
            <person name="Robinson S.J."/>
            <person name="Links M.G."/>
            <person name="Clarke C."/>
            <person name="Higgins E.E."/>
            <person name="Huebert T."/>
            <person name="Sharpe A.G."/>
            <person name="Parkin I.A."/>
        </authorList>
    </citation>
    <scope>NUCLEOTIDE SEQUENCE [LARGE SCALE GENOMIC DNA]</scope>
    <source>
        <strain evidence="3">cv. DH55</strain>
    </source>
</reference>
<dbReference type="Pfam" id="PF13966">
    <property type="entry name" value="zf-RVT"/>
    <property type="match status" value="1"/>
</dbReference>
<organism evidence="3 4">
    <name type="scientific">Camelina sativa</name>
    <name type="common">False flax</name>
    <name type="synonym">Myagrum sativum</name>
    <dbReference type="NCBI Taxonomy" id="90675"/>
    <lineage>
        <taxon>Eukaryota</taxon>
        <taxon>Viridiplantae</taxon>
        <taxon>Streptophyta</taxon>
        <taxon>Embryophyta</taxon>
        <taxon>Tracheophyta</taxon>
        <taxon>Spermatophyta</taxon>
        <taxon>Magnoliopsida</taxon>
        <taxon>eudicotyledons</taxon>
        <taxon>Gunneridae</taxon>
        <taxon>Pentapetalae</taxon>
        <taxon>rosids</taxon>
        <taxon>malvids</taxon>
        <taxon>Brassicales</taxon>
        <taxon>Brassicaceae</taxon>
        <taxon>Camelineae</taxon>
        <taxon>Camelina</taxon>
    </lineage>
</organism>
<dbReference type="GeneID" id="104753190"/>
<dbReference type="InterPro" id="IPR044730">
    <property type="entry name" value="RNase_H-like_dom_plant"/>
</dbReference>
<dbReference type="SUPFAM" id="SSF53098">
    <property type="entry name" value="Ribonuclease H-like"/>
    <property type="match status" value="1"/>
</dbReference>
<evidence type="ECO:0000313" key="4">
    <source>
        <dbReference type="RefSeq" id="XP_010473781.1"/>
    </source>
</evidence>
<evidence type="ECO:0000259" key="1">
    <source>
        <dbReference type="Pfam" id="PF13456"/>
    </source>
</evidence>
<sequence length="283" mass="31168">MSGALPMGENLKQRNINPDAQCPFCGEDETGTHLFANCSFATQVWKAAPFKIAPVTQGITSIRALIEQSKTLICLPPCGISQGPLTPWIIWSIWLARNNLVFNGKHINPMEVLSQAIFVAREWHQAQTTTLKPPIRNPPIPNHRTNPSEITCHTDAAWNIETKAAGLDWIFNPIEQRSTTQGSTYARNVRSPLVAETLAILHAVQMAADLGMINLHIASDSKQAIEAINSGSPIKEIHGMQYDILILSSKFQKIRFSFIPGSCNREADAIAKFALNQVVVNPV</sequence>
<accession>A0ABM0WNS1</accession>
<dbReference type="InterPro" id="IPR026960">
    <property type="entry name" value="RVT-Znf"/>
</dbReference>
<dbReference type="PANTHER" id="PTHR47074">
    <property type="entry name" value="BNAC02G40300D PROTEIN"/>
    <property type="match status" value="1"/>
</dbReference>
<dbReference type="Gene3D" id="3.30.420.10">
    <property type="entry name" value="Ribonuclease H-like superfamily/Ribonuclease H"/>
    <property type="match status" value="1"/>
</dbReference>
<keyword evidence="3" id="KW-1185">Reference proteome</keyword>
<gene>
    <name evidence="4" type="primary">LOC104753190</name>
</gene>
<dbReference type="RefSeq" id="XP_010473781.1">
    <property type="nucleotide sequence ID" value="XM_010475479.1"/>
</dbReference>
<reference evidence="4" key="2">
    <citation type="submission" date="2025-08" db="UniProtKB">
        <authorList>
            <consortium name="RefSeq"/>
        </authorList>
    </citation>
    <scope>IDENTIFICATION</scope>
    <source>
        <tissue evidence="4">Leaf</tissue>
    </source>
</reference>
<dbReference type="Proteomes" id="UP000694864">
    <property type="component" value="Chromosome 16"/>
</dbReference>
<dbReference type="Pfam" id="PF13456">
    <property type="entry name" value="RVT_3"/>
    <property type="match status" value="1"/>
</dbReference>
<evidence type="ECO:0000313" key="3">
    <source>
        <dbReference type="Proteomes" id="UP000694864"/>
    </source>
</evidence>
<dbReference type="InterPro" id="IPR012337">
    <property type="entry name" value="RNaseH-like_sf"/>
</dbReference>
<dbReference type="CDD" id="cd06222">
    <property type="entry name" value="RNase_H_like"/>
    <property type="match status" value="1"/>
</dbReference>
<protein>
    <submittedName>
        <fullName evidence="4">Uncharacterized protein LOC104753190</fullName>
    </submittedName>
</protein>
<dbReference type="InterPro" id="IPR052929">
    <property type="entry name" value="RNase_H-like_EbsB-rel"/>
</dbReference>
<feature type="domain" description="Reverse transcriptase zinc-binding" evidence="2">
    <location>
        <begin position="2"/>
        <end position="45"/>
    </location>
</feature>
<name>A0ABM0WNS1_CAMSA</name>
<evidence type="ECO:0000259" key="2">
    <source>
        <dbReference type="Pfam" id="PF13966"/>
    </source>
</evidence>
<proteinExistence type="predicted"/>